<accession>A0A6A2Z0X1</accession>
<dbReference type="Proteomes" id="UP000436088">
    <property type="component" value="Unassembled WGS sequence"/>
</dbReference>
<proteinExistence type="predicted"/>
<keyword evidence="3" id="KW-1185">Reference proteome</keyword>
<feature type="region of interest" description="Disordered" evidence="1">
    <location>
        <begin position="31"/>
        <end position="86"/>
    </location>
</feature>
<feature type="compositionally biased region" description="Basic and acidic residues" evidence="1">
    <location>
        <begin position="31"/>
        <end position="72"/>
    </location>
</feature>
<dbReference type="EMBL" id="VEPZ02001230">
    <property type="protein sequence ID" value="KAE8685531.1"/>
    <property type="molecule type" value="Genomic_DNA"/>
</dbReference>
<organism evidence="2 3">
    <name type="scientific">Hibiscus syriacus</name>
    <name type="common">Rose of Sharon</name>
    <dbReference type="NCBI Taxonomy" id="106335"/>
    <lineage>
        <taxon>Eukaryota</taxon>
        <taxon>Viridiplantae</taxon>
        <taxon>Streptophyta</taxon>
        <taxon>Embryophyta</taxon>
        <taxon>Tracheophyta</taxon>
        <taxon>Spermatophyta</taxon>
        <taxon>Magnoliopsida</taxon>
        <taxon>eudicotyledons</taxon>
        <taxon>Gunneridae</taxon>
        <taxon>Pentapetalae</taxon>
        <taxon>rosids</taxon>
        <taxon>malvids</taxon>
        <taxon>Malvales</taxon>
        <taxon>Malvaceae</taxon>
        <taxon>Malvoideae</taxon>
        <taxon>Hibiscus</taxon>
    </lineage>
</organism>
<evidence type="ECO:0000313" key="3">
    <source>
        <dbReference type="Proteomes" id="UP000436088"/>
    </source>
</evidence>
<name>A0A6A2Z0X1_HIBSY</name>
<gene>
    <name evidence="2" type="ORF">F3Y22_tig00111096pilonHSYRG00149</name>
</gene>
<sequence>MEDIRLNAIEQEAAKGLKGPKVVVFKEKDFSSTVHHSSDGNHDSDRPRDPKDADILEVKDSETCGKGKDEHPNMIQMNSREKMLVF</sequence>
<reference evidence="2" key="1">
    <citation type="submission" date="2019-09" db="EMBL/GenBank/DDBJ databases">
        <title>Draft genome information of white flower Hibiscus syriacus.</title>
        <authorList>
            <person name="Kim Y.-M."/>
        </authorList>
    </citation>
    <scope>NUCLEOTIDE SEQUENCE [LARGE SCALE GENOMIC DNA]</scope>
    <source>
        <strain evidence="2">YM2019G1</strain>
    </source>
</reference>
<protein>
    <submittedName>
        <fullName evidence="2">Uncharacterized protein</fullName>
    </submittedName>
</protein>
<dbReference type="AlphaFoldDB" id="A0A6A2Z0X1"/>
<evidence type="ECO:0000313" key="2">
    <source>
        <dbReference type="EMBL" id="KAE8685531.1"/>
    </source>
</evidence>
<comment type="caution">
    <text evidence="2">The sequence shown here is derived from an EMBL/GenBank/DDBJ whole genome shotgun (WGS) entry which is preliminary data.</text>
</comment>
<evidence type="ECO:0000256" key="1">
    <source>
        <dbReference type="SAM" id="MobiDB-lite"/>
    </source>
</evidence>